<organism evidence="1">
    <name type="scientific">Fagus sylvatica</name>
    <name type="common">Beechnut</name>
    <dbReference type="NCBI Taxonomy" id="28930"/>
    <lineage>
        <taxon>Eukaryota</taxon>
        <taxon>Viridiplantae</taxon>
        <taxon>Streptophyta</taxon>
        <taxon>Embryophyta</taxon>
        <taxon>Tracheophyta</taxon>
        <taxon>Spermatophyta</taxon>
        <taxon>Magnoliopsida</taxon>
        <taxon>eudicotyledons</taxon>
        <taxon>Gunneridae</taxon>
        <taxon>Pentapetalae</taxon>
        <taxon>rosids</taxon>
        <taxon>fabids</taxon>
        <taxon>Fagales</taxon>
        <taxon>Fagaceae</taxon>
        <taxon>Fagus</taxon>
    </lineage>
</organism>
<dbReference type="AlphaFoldDB" id="A0A2N9H1H5"/>
<dbReference type="EMBL" id="OIVN01002668">
    <property type="protein sequence ID" value="SPD05491.1"/>
    <property type="molecule type" value="Genomic_DNA"/>
</dbReference>
<gene>
    <name evidence="1" type="ORF">FSB_LOCUS33373</name>
</gene>
<dbReference type="InterPro" id="IPR010683">
    <property type="entry name" value="DUF1262"/>
</dbReference>
<protein>
    <submittedName>
        <fullName evidence="1">Uncharacterized protein</fullName>
    </submittedName>
</protein>
<dbReference type="PANTHER" id="PTHR31050:SF3">
    <property type="entry name" value="OS08G0412800 PROTEIN"/>
    <property type="match status" value="1"/>
</dbReference>
<name>A0A2N9H1H5_FAGSY</name>
<sequence>MYVTRSLSMYKRSPDALSLPPPEGPSSGILVIQDEESEPTCCFGLCKSSDIKDLPFPQNKSLEHRYTTGIGIACNTTHHFQDVVFIPVLNQPLSSNRYYVIQPHGKHKGDAYTNSKEEDMDICCFSSNANDIPPQRFDLNNINQQFNMCHQGGTMNNWGGFVAKTIAPEGIPPSFLGRKGWKVCASTSPDFKLGEALGLDTSLRARLPEFNLPLSKMSSEPVVVGKWYCPFMFIKEGAPKTLKDEMSKLAYYEMTLEQKWEQVFSCENNYSHGNTVVADALVQSQVVTVGGREAVVDERNVGDGVVWFRSSSNLGEETSVALSLAIVERMKWEQKRVGWIEGNGEPVTVKRVEEFAGIGRWKKFGCYVLVERFVLKRLNGNLVVLNYDFKHTHQIRCKWEC</sequence>
<accession>A0A2N9H1H5</accession>
<dbReference type="Pfam" id="PF06880">
    <property type="entry name" value="DUF1262"/>
    <property type="match status" value="1"/>
</dbReference>
<proteinExistence type="predicted"/>
<reference evidence="1" key="1">
    <citation type="submission" date="2018-02" db="EMBL/GenBank/DDBJ databases">
        <authorList>
            <person name="Cohen D.B."/>
            <person name="Kent A.D."/>
        </authorList>
    </citation>
    <scope>NUCLEOTIDE SEQUENCE</scope>
</reference>
<evidence type="ECO:0000313" key="1">
    <source>
        <dbReference type="EMBL" id="SPD05491.1"/>
    </source>
</evidence>
<dbReference type="PANTHER" id="PTHR31050">
    <property type="entry name" value="OS08G0413200 PROTEIN"/>
    <property type="match status" value="1"/>
</dbReference>